<feature type="signal peptide" evidence="1">
    <location>
        <begin position="1"/>
        <end position="25"/>
    </location>
</feature>
<name>A0A131YDE6_RHIAP</name>
<organism evidence="2">
    <name type="scientific">Rhipicephalus appendiculatus</name>
    <name type="common">Brown ear tick</name>
    <dbReference type="NCBI Taxonomy" id="34631"/>
    <lineage>
        <taxon>Eukaryota</taxon>
        <taxon>Metazoa</taxon>
        <taxon>Ecdysozoa</taxon>
        <taxon>Arthropoda</taxon>
        <taxon>Chelicerata</taxon>
        <taxon>Arachnida</taxon>
        <taxon>Acari</taxon>
        <taxon>Parasitiformes</taxon>
        <taxon>Ixodida</taxon>
        <taxon>Ixodoidea</taxon>
        <taxon>Ixodidae</taxon>
        <taxon>Rhipicephalinae</taxon>
        <taxon>Rhipicephalus</taxon>
        <taxon>Rhipicephalus</taxon>
    </lineage>
</organism>
<accession>A0A131YDE6</accession>
<evidence type="ECO:0000256" key="1">
    <source>
        <dbReference type="SAM" id="SignalP"/>
    </source>
</evidence>
<dbReference type="AlphaFoldDB" id="A0A131YDE6"/>
<evidence type="ECO:0008006" key="3">
    <source>
        <dbReference type="Google" id="ProtNLM"/>
    </source>
</evidence>
<sequence length="101" mass="11360">MHLCSLKNFLLLIAVFGAEVCACVSEVLGDRTVFGAEECCCIASRFRLLTAVFGIKARTYVMTQLYLRQKCVPLLATLFLCSFKTTRSLFWNIIVSRSKPL</sequence>
<evidence type="ECO:0000313" key="2">
    <source>
        <dbReference type="EMBL" id="JAP76086.1"/>
    </source>
</evidence>
<feature type="chain" id="PRO_5007284669" description="Secreted protein" evidence="1">
    <location>
        <begin position="26"/>
        <end position="101"/>
    </location>
</feature>
<proteinExistence type="predicted"/>
<dbReference type="EMBL" id="GEDV01012471">
    <property type="protein sequence ID" value="JAP76086.1"/>
    <property type="molecule type" value="Transcribed_RNA"/>
</dbReference>
<keyword evidence="1" id="KW-0732">Signal</keyword>
<protein>
    <recommendedName>
        <fullName evidence="3">Secreted protein</fullName>
    </recommendedName>
</protein>
<reference evidence="2" key="1">
    <citation type="journal article" date="2016" name="Ticks Tick Borne Dis.">
        <title>De novo assembly and annotation of the salivary gland transcriptome of Rhipicephalus appendiculatus male and female ticks during blood feeding.</title>
        <authorList>
            <person name="de Castro M.H."/>
            <person name="de Klerk D."/>
            <person name="Pienaar R."/>
            <person name="Latif A.A."/>
            <person name="Rees D.J."/>
            <person name="Mans B.J."/>
        </authorList>
    </citation>
    <scope>NUCLEOTIDE SEQUENCE</scope>
    <source>
        <tissue evidence="2">Salivary glands</tissue>
    </source>
</reference>